<dbReference type="AlphaFoldDB" id="A0AAF3FM94"/>
<evidence type="ECO:0000313" key="4">
    <source>
        <dbReference type="WBParaSite" id="MBELARI_LOCUS8269"/>
    </source>
</evidence>
<dbReference type="Proteomes" id="UP000887575">
    <property type="component" value="Unassembled WGS sequence"/>
</dbReference>
<protein>
    <submittedName>
        <fullName evidence="4">RNA polymerase II-associated protein 1 N-terminal domain-containing protein</fullName>
    </submittedName>
</protein>
<organism evidence="3 4">
    <name type="scientific">Mesorhabditis belari</name>
    <dbReference type="NCBI Taxonomy" id="2138241"/>
    <lineage>
        <taxon>Eukaryota</taxon>
        <taxon>Metazoa</taxon>
        <taxon>Ecdysozoa</taxon>
        <taxon>Nematoda</taxon>
        <taxon>Chromadorea</taxon>
        <taxon>Rhabditida</taxon>
        <taxon>Rhabditina</taxon>
        <taxon>Rhabditomorpha</taxon>
        <taxon>Rhabditoidea</taxon>
        <taxon>Rhabditidae</taxon>
        <taxon>Mesorhabditinae</taxon>
        <taxon>Mesorhabditis</taxon>
    </lineage>
</organism>
<name>A0AAF3FM94_9BILA</name>
<feature type="domain" description="RPAP1/MINIYO-like TPR repeats" evidence="2">
    <location>
        <begin position="364"/>
        <end position="591"/>
    </location>
</feature>
<reference evidence="4" key="1">
    <citation type="submission" date="2024-02" db="UniProtKB">
        <authorList>
            <consortium name="WormBaseParasite"/>
        </authorList>
    </citation>
    <scope>IDENTIFICATION</scope>
</reference>
<evidence type="ECO:0000313" key="3">
    <source>
        <dbReference type="Proteomes" id="UP000887575"/>
    </source>
</evidence>
<evidence type="ECO:0000259" key="1">
    <source>
        <dbReference type="Pfam" id="PF08621"/>
    </source>
</evidence>
<dbReference type="Pfam" id="PF08621">
    <property type="entry name" value="RPAP1_N"/>
    <property type="match status" value="1"/>
</dbReference>
<dbReference type="PANTHER" id="PTHR21483:SF18">
    <property type="entry name" value="RNA POLYMERASE II-ASSOCIATED PROTEIN 1"/>
    <property type="match status" value="1"/>
</dbReference>
<sequence>MIARPKPGETEDDLKRLEAEFQQGDSQCSVKIKRPIKKATRPNLAGRFTLDLDTLPELESYQVLFDVEERNTDLLDLQPTTSKLPASTLKSYSEDDGFPEAIDLSSYYKVGSAKRQADAGKSYFATEFDRLNGHIEDARHDPIEEDSITALASETQNDFEEENVKRLAAMKNDELVAARKEIEEKLDPKLLEFLKNRHKSKNAKPSSEALAKPQVSQYKQAKLLREQGLAEEKNEPQTSISTEAIRQLEVLEEFADWKAEEKYDRLAADAVQLDLLTKCARRVIPRQEHQATRLFDLLKASTRTEAPNSTLELARSKIDEIKKLYLEEINVGGKQVQRFANGLNPVVDGSWMLRPIRSVLDAMQKSERSSTTDDLDIVRLTLMWTALLFAERPTLFYTMVDPSDFYVRLAELYILGPELFTDTIIEECTSMLLEQFLLPQSRKGQLILRLERPVAGLDAFMPFYEELLTKYEEFSVGHIGFSKIILLGAYGNSALSDALECQLTLWSSRRNVVREMTTSSNVLKPLLDFIKEISENAAKAKEETCYVQYSMLLSEYAGALRSRRVEKERNSGAFMIAANELGAFVLRHTSAKENVELSTPSLKDFDSLVCVLREAVKDVLTI</sequence>
<dbReference type="InterPro" id="IPR057989">
    <property type="entry name" value="TPR_RPAP1/MINIYO-like"/>
</dbReference>
<evidence type="ECO:0000259" key="2">
    <source>
        <dbReference type="Pfam" id="PF25766"/>
    </source>
</evidence>
<dbReference type="Pfam" id="PF25766">
    <property type="entry name" value="TPR_RPAP1"/>
    <property type="match status" value="1"/>
</dbReference>
<dbReference type="InterPro" id="IPR039913">
    <property type="entry name" value="RPAP1/Rba50"/>
</dbReference>
<dbReference type="WBParaSite" id="MBELARI_LOCUS8269">
    <property type="protein sequence ID" value="MBELARI_LOCUS8269"/>
    <property type="gene ID" value="MBELARI_LOCUS8269"/>
</dbReference>
<proteinExistence type="predicted"/>
<feature type="domain" description="RPAP1 N-terminal" evidence="1">
    <location>
        <begin position="158"/>
        <end position="201"/>
    </location>
</feature>
<dbReference type="InterPro" id="IPR013930">
    <property type="entry name" value="RPAP1_N"/>
</dbReference>
<accession>A0AAF3FM94</accession>
<keyword evidence="3" id="KW-1185">Reference proteome</keyword>
<dbReference type="GO" id="GO:0006366">
    <property type="term" value="P:transcription by RNA polymerase II"/>
    <property type="evidence" value="ECO:0007669"/>
    <property type="project" value="InterPro"/>
</dbReference>
<dbReference type="PANTHER" id="PTHR21483">
    <property type="entry name" value="RNA POLYMERASE II-ASSOCIATED PROTEIN 1"/>
    <property type="match status" value="1"/>
</dbReference>